<dbReference type="InterPro" id="IPR003646">
    <property type="entry name" value="SH3-like_bac-type"/>
</dbReference>
<dbReference type="GO" id="GO:0071555">
    <property type="term" value="P:cell wall organization"/>
    <property type="evidence" value="ECO:0007669"/>
    <property type="project" value="UniProtKB-KW"/>
</dbReference>
<dbReference type="Gene3D" id="3.40.630.40">
    <property type="entry name" value="Zn-dependent exopeptidases"/>
    <property type="match status" value="1"/>
</dbReference>
<gene>
    <name evidence="5" type="ORF">D1B32_08450</name>
</gene>
<accession>A0A417YJ22</accession>
<evidence type="ECO:0000259" key="4">
    <source>
        <dbReference type="PROSITE" id="PS51781"/>
    </source>
</evidence>
<comment type="caution">
    <text evidence="5">The sequence shown here is derived from an EMBL/GenBank/DDBJ whole genome shotgun (WGS) entry which is preliminary data.</text>
</comment>
<evidence type="ECO:0000313" key="6">
    <source>
        <dbReference type="Proteomes" id="UP000285456"/>
    </source>
</evidence>
<feature type="signal peptide" evidence="3">
    <location>
        <begin position="1"/>
        <end position="26"/>
    </location>
</feature>
<dbReference type="PANTHER" id="PTHR30404">
    <property type="entry name" value="N-ACETYLMURAMOYL-L-ALANINE AMIDASE"/>
    <property type="match status" value="1"/>
</dbReference>
<organism evidence="5 6">
    <name type="scientific">Oceanobacillus profundus</name>
    <dbReference type="NCBI Taxonomy" id="372463"/>
    <lineage>
        <taxon>Bacteria</taxon>
        <taxon>Bacillati</taxon>
        <taxon>Bacillota</taxon>
        <taxon>Bacilli</taxon>
        <taxon>Bacillales</taxon>
        <taxon>Bacillaceae</taxon>
        <taxon>Oceanobacillus</taxon>
    </lineage>
</organism>
<dbReference type="SMART" id="SM00646">
    <property type="entry name" value="Ami_3"/>
    <property type="match status" value="1"/>
</dbReference>
<dbReference type="InterPro" id="IPR050695">
    <property type="entry name" value="N-acetylmuramoyl_amidase_3"/>
</dbReference>
<keyword evidence="2" id="KW-0961">Cell wall biogenesis/degradation</keyword>
<dbReference type="Proteomes" id="UP000285456">
    <property type="component" value="Unassembled WGS sequence"/>
</dbReference>
<keyword evidence="1" id="KW-0378">Hydrolase</keyword>
<proteinExistence type="predicted"/>
<keyword evidence="6" id="KW-1185">Reference proteome</keyword>
<evidence type="ECO:0000256" key="1">
    <source>
        <dbReference type="ARBA" id="ARBA00022801"/>
    </source>
</evidence>
<dbReference type="RefSeq" id="WP_118889093.1">
    <property type="nucleotide sequence ID" value="NZ_PHUT01000004.1"/>
</dbReference>
<name>A0A417YJ22_9BACI</name>
<dbReference type="Pfam" id="PF08239">
    <property type="entry name" value="SH3_3"/>
    <property type="match status" value="2"/>
</dbReference>
<sequence>MHSRKIILFLFIAVLFLLSEPFNVRAAEATINVSNLNVRSGPGTDYESIGKLDSGQTFTVTGQENDWVEINLEDETGWVALEFVTLSEPQSNETEEGEVHSDMDSIIIQHDNTQLREGPSTDYAIVHFAEKDTKLEVISATNNWYEVANDEITGFVKKSLVESKDTKSNSNIWKNKTIVIDAGHGGRDVGAIGASESYEKDIAYLTAHELEKELLALGANVLLTRKEDEFISLASRITYSNILDTDAFLSIHYNSIPEFPNVSGIETFYYTDQGENLAEKVQQGIIEESGERDRGIHEGDLYVIRQNLKPSVLLELGFISNPEKEAQLQTQTYQQQLVHGIMQGLAKYLAE</sequence>
<evidence type="ECO:0000313" key="5">
    <source>
        <dbReference type="EMBL" id="RHW33066.1"/>
    </source>
</evidence>
<dbReference type="GO" id="GO:0030288">
    <property type="term" value="C:outer membrane-bounded periplasmic space"/>
    <property type="evidence" value="ECO:0007669"/>
    <property type="project" value="TreeGrafter"/>
</dbReference>
<protein>
    <submittedName>
        <fullName evidence="5">N-acetylmuramoyl-L-alanine amidase</fullName>
    </submittedName>
</protein>
<feature type="domain" description="SH3b" evidence="4">
    <location>
        <begin position="26"/>
        <end position="88"/>
    </location>
</feature>
<keyword evidence="3" id="KW-0732">Signal</keyword>
<dbReference type="GO" id="GO:0008745">
    <property type="term" value="F:N-acetylmuramoyl-L-alanine amidase activity"/>
    <property type="evidence" value="ECO:0007669"/>
    <property type="project" value="InterPro"/>
</dbReference>
<dbReference type="PROSITE" id="PS51781">
    <property type="entry name" value="SH3B"/>
    <property type="match status" value="1"/>
</dbReference>
<dbReference type="CDD" id="cd02696">
    <property type="entry name" value="MurNAc-LAA"/>
    <property type="match status" value="1"/>
</dbReference>
<reference evidence="5 6" key="1">
    <citation type="journal article" date="2007" name="Int. J. Syst. Evol. Microbiol.">
        <title>Oceanobacillus profundus sp. nov., isolated from a deep-sea sediment core.</title>
        <authorList>
            <person name="Kim Y.G."/>
            <person name="Choi D.H."/>
            <person name="Hyun S."/>
            <person name="Cho B.C."/>
        </authorList>
    </citation>
    <scope>NUCLEOTIDE SEQUENCE [LARGE SCALE GENOMIC DNA]</scope>
    <source>
        <strain evidence="5 6">DSM 18246</strain>
    </source>
</reference>
<dbReference type="InterPro" id="IPR002508">
    <property type="entry name" value="MurNAc-LAA_cat"/>
</dbReference>
<dbReference type="AlphaFoldDB" id="A0A417YJ22"/>
<dbReference type="EMBL" id="QWEH01000004">
    <property type="protein sequence ID" value="RHW33066.1"/>
    <property type="molecule type" value="Genomic_DNA"/>
</dbReference>
<dbReference type="PANTHER" id="PTHR30404:SF7">
    <property type="entry name" value="CELL WALL AMIDASE LYTH-RELATED"/>
    <property type="match status" value="1"/>
</dbReference>
<dbReference type="SUPFAM" id="SSF53187">
    <property type="entry name" value="Zn-dependent exopeptidases"/>
    <property type="match status" value="1"/>
</dbReference>
<evidence type="ECO:0000256" key="2">
    <source>
        <dbReference type="ARBA" id="ARBA00023316"/>
    </source>
</evidence>
<dbReference type="GO" id="GO:0009253">
    <property type="term" value="P:peptidoglycan catabolic process"/>
    <property type="evidence" value="ECO:0007669"/>
    <property type="project" value="InterPro"/>
</dbReference>
<dbReference type="Gene3D" id="2.30.30.40">
    <property type="entry name" value="SH3 Domains"/>
    <property type="match status" value="2"/>
</dbReference>
<evidence type="ECO:0000256" key="3">
    <source>
        <dbReference type="SAM" id="SignalP"/>
    </source>
</evidence>
<dbReference type="Pfam" id="PF01520">
    <property type="entry name" value="Amidase_3"/>
    <property type="match status" value="1"/>
</dbReference>
<dbReference type="OrthoDB" id="9806267at2"/>
<feature type="chain" id="PRO_5019090681" evidence="3">
    <location>
        <begin position="27"/>
        <end position="351"/>
    </location>
</feature>
<dbReference type="SMART" id="SM00287">
    <property type="entry name" value="SH3b"/>
    <property type="match status" value="2"/>
</dbReference>